<reference evidence="3" key="1">
    <citation type="submission" date="2018-12" db="EMBL/GenBank/DDBJ databases">
        <title>Tengunoibacter tsumagoiensis gen. nov., sp. nov., Dictyobacter kobayashii sp. nov., D. alpinus sp. nov., and D. joshuensis sp. nov. and description of Dictyobacteraceae fam. nov. within the order Ktedonobacterales isolated from Tengu-no-mugimeshi.</title>
        <authorList>
            <person name="Wang C.M."/>
            <person name="Zheng Y."/>
            <person name="Sakai Y."/>
            <person name="Toyoda A."/>
            <person name="Minakuchi Y."/>
            <person name="Abe K."/>
            <person name="Yokota A."/>
            <person name="Yabe S."/>
        </authorList>
    </citation>
    <scope>NUCLEOTIDE SEQUENCE [LARGE SCALE GENOMIC DNA]</scope>
    <source>
        <strain evidence="3">Uno11</strain>
    </source>
</reference>
<name>A0A402AUX8_9CHLR</name>
<organism evidence="2 3">
    <name type="scientific">Dictyobacter kobayashii</name>
    <dbReference type="NCBI Taxonomy" id="2014872"/>
    <lineage>
        <taxon>Bacteria</taxon>
        <taxon>Bacillati</taxon>
        <taxon>Chloroflexota</taxon>
        <taxon>Ktedonobacteria</taxon>
        <taxon>Ktedonobacterales</taxon>
        <taxon>Dictyobacteraceae</taxon>
        <taxon>Dictyobacter</taxon>
    </lineage>
</organism>
<dbReference type="EMBL" id="BIFS01000002">
    <property type="protein sequence ID" value="GCE22940.1"/>
    <property type="molecule type" value="Genomic_DNA"/>
</dbReference>
<feature type="domain" description="AB hydrolase-1" evidence="1">
    <location>
        <begin position="27"/>
        <end position="125"/>
    </location>
</feature>
<dbReference type="RefSeq" id="WP_126556442.1">
    <property type="nucleotide sequence ID" value="NZ_BIFS01000002.1"/>
</dbReference>
<dbReference type="InterPro" id="IPR050228">
    <property type="entry name" value="Carboxylesterase_BioH"/>
</dbReference>
<dbReference type="InterPro" id="IPR029058">
    <property type="entry name" value="AB_hydrolase_fold"/>
</dbReference>
<dbReference type="AlphaFoldDB" id="A0A402AUX8"/>
<evidence type="ECO:0000313" key="2">
    <source>
        <dbReference type="EMBL" id="GCE22940.1"/>
    </source>
</evidence>
<evidence type="ECO:0000259" key="1">
    <source>
        <dbReference type="Pfam" id="PF00561"/>
    </source>
</evidence>
<protein>
    <recommendedName>
        <fullName evidence="1">AB hydrolase-1 domain-containing protein</fullName>
    </recommendedName>
</protein>
<comment type="caution">
    <text evidence="2">The sequence shown here is derived from an EMBL/GenBank/DDBJ whole genome shotgun (WGS) entry which is preliminary data.</text>
</comment>
<dbReference type="Proteomes" id="UP000287188">
    <property type="component" value="Unassembled WGS sequence"/>
</dbReference>
<keyword evidence="3" id="KW-1185">Reference proteome</keyword>
<dbReference type="Pfam" id="PF00561">
    <property type="entry name" value="Abhydrolase_1"/>
    <property type="match status" value="1"/>
</dbReference>
<dbReference type="SUPFAM" id="SSF53474">
    <property type="entry name" value="alpha/beta-Hydrolases"/>
    <property type="match status" value="1"/>
</dbReference>
<evidence type="ECO:0000313" key="3">
    <source>
        <dbReference type="Proteomes" id="UP000287188"/>
    </source>
</evidence>
<dbReference type="InterPro" id="IPR000073">
    <property type="entry name" value="AB_hydrolase_1"/>
</dbReference>
<accession>A0A402AUX8</accession>
<dbReference type="OrthoDB" id="9775557at2"/>
<proteinExistence type="predicted"/>
<gene>
    <name evidence="2" type="ORF">KDK_67400</name>
</gene>
<dbReference type="PANTHER" id="PTHR43194:SF2">
    <property type="entry name" value="PEROXISOMAL MEMBRANE PROTEIN LPX1"/>
    <property type="match status" value="1"/>
</dbReference>
<dbReference type="PRINTS" id="PR00111">
    <property type="entry name" value="ABHYDROLASE"/>
</dbReference>
<sequence length="270" mass="29875">MAQWRESTINANGIKIHYYQTGDAQKPAIILLHGVTDSGLCWKHIAHVLEDDYTVIMPDARGHGHSDGLATGFAYEALAADVAGLIQALNLERPYLLGHSMGGMTALTVAAQYPELVRAILLEDPPLVDRAENSTNNGSRPSPMANWLAGLKQMTRDELLASVRTENPKWDEEEYEPWVDAKIDVDPAVFQQIRSLQQSWRELAANVECPVLLITGDNALHAIVTPQIAQDALQYWRYGQLAHIAGTGHNIRRDNYSAFIQATTAFLHSV</sequence>
<dbReference type="PANTHER" id="PTHR43194">
    <property type="entry name" value="HYDROLASE ALPHA/BETA FOLD FAMILY"/>
    <property type="match status" value="1"/>
</dbReference>
<dbReference type="Gene3D" id="3.40.50.1820">
    <property type="entry name" value="alpha/beta hydrolase"/>
    <property type="match status" value="1"/>
</dbReference>